<accession>A0A9D2U2D7</accession>
<name>A0A9D2U2D7_9FIRM</name>
<evidence type="ECO:0000313" key="3">
    <source>
        <dbReference type="Proteomes" id="UP000823850"/>
    </source>
</evidence>
<dbReference type="AlphaFoldDB" id="A0A9D2U2D7"/>
<reference evidence="2" key="2">
    <citation type="submission" date="2021-04" db="EMBL/GenBank/DDBJ databases">
        <authorList>
            <person name="Gilroy R."/>
        </authorList>
    </citation>
    <scope>NUCLEOTIDE SEQUENCE</scope>
    <source>
        <strain evidence="2">ChiW19-6364</strain>
    </source>
</reference>
<dbReference type="Proteomes" id="UP000823850">
    <property type="component" value="Unassembled WGS sequence"/>
</dbReference>
<comment type="caution">
    <text evidence="2">The sequence shown here is derived from an EMBL/GenBank/DDBJ whole genome shotgun (WGS) entry which is preliminary data.</text>
</comment>
<feature type="transmembrane region" description="Helical" evidence="1">
    <location>
        <begin position="18"/>
        <end position="37"/>
    </location>
</feature>
<evidence type="ECO:0000256" key="1">
    <source>
        <dbReference type="SAM" id="Phobius"/>
    </source>
</evidence>
<keyword evidence="1" id="KW-1133">Transmembrane helix</keyword>
<reference evidence="2" key="1">
    <citation type="journal article" date="2021" name="PeerJ">
        <title>Extensive microbial diversity within the chicken gut microbiome revealed by metagenomics and culture.</title>
        <authorList>
            <person name="Gilroy R."/>
            <person name="Ravi A."/>
            <person name="Getino M."/>
            <person name="Pursley I."/>
            <person name="Horton D.L."/>
            <person name="Alikhan N.F."/>
            <person name="Baker D."/>
            <person name="Gharbi K."/>
            <person name="Hall N."/>
            <person name="Watson M."/>
            <person name="Adriaenssens E.M."/>
            <person name="Foster-Nyarko E."/>
            <person name="Jarju S."/>
            <person name="Secka A."/>
            <person name="Antonio M."/>
            <person name="Oren A."/>
            <person name="Chaudhuri R.R."/>
            <person name="La Ragione R."/>
            <person name="Hildebrand F."/>
            <person name="Pallen M.J."/>
        </authorList>
    </citation>
    <scope>NUCLEOTIDE SEQUENCE</scope>
    <source>
        <strain evidence="2">ChiW19-6364</strain>
    </source>
</reference>
<proteinExistence type="predicted"/>
<keyword evidence="1" id="KW-0812">Transmembrane</keyword>
<keyword evidence="1" id="KW-0472">Membrane</keyword>
<gene>
    <name evidence="2" type="ORF">H9913_00860</name>
</gene>
<protein>
    <recommendedName>
        <fullName evidence="4">Pilus assembly protein</fullName>
    </recommendedName>
</protein>
<sequence>MAEKVEKRTCKGSYTIEMAFLSGIWLLVIFASLLLLIGTHTRIQNTGTAAESSLYGSSWAVYSSENGKNKAAGLLQGKGNSFSVSGNDEEITTAFSYTLGIPYQNLKWEQTGMVKSKIIRPVLFIEKVEKAKNLIDTIQNR</sequence>
<dbReference type="EMBL" id="DWUX01000010">
    <property type="protein sequence ID" value="HJD38551.1"/>
    <property type="molecule type" value="Genomic_DNA"/>
</dbReference>
<evidence type="ECO:0000313" key="2">
    <source>
        <dbReference type="EMBL" id="HJD38551.1"/>
    </source>
</evidence>
<evidence type="ECO:0008006" key="4">
    <source>
        <dbReference type="Google" id="ProtNLM"/>
    </source>
</evidence>
<organism evidence="2 3">
    <name type="scientific">Candidatus Blautia stercoripullorum</name>
    <dbReference type="NCBI Taxonomy" id="2838502"/>
    <lineage>
        <taxon>Bacteria</taxon>
        <taxon>Bacillati</taxon>
        <taxon>Bacillota</taxon>
        <taxon>Clostridia</taxon>
        <taxon>Lachnospirales</taxon>
        <taxon>Lachnospiraceae</taxon>
        <taxon>Blautia</taxon>
    </lineage>
</organism>